<dbReference type="EMBL" id="JAMYWD010000008">
    <property type="protein sequence ID" value="KAJ4962160.1"/>
    <property type="molecule type" value="Genomic_DNA"/>
</dbReference>
<protein>
    <recommendedName>
        <fullName evidence="4">Plastid division protein PDV2</fullName>
    </recommendedName>
</protein>
<dbReference type="PANTHER" id="PTHR33600:SF3">
    <property type="entry name" value="PLASTID DIVISION PROTEIN PDV2"/>
    <property type="match status" value="1"/>
</dbReference>
<comment type="caution">
    <text evidence="2">The sequence shown here is derived from an EMBL/GenBank/DDBJ whole genome shotgun (WGS) entry which is preliminary data.</text>
</comment>
<proteinExistence type="predicted"/>
<feature type="region of interest" description="Disordered" evidence="1">
    <location>
        <begin position="30"/>
        <end position="54"/>
    </location>
</feature>
<evidence type="ECO:0008006" key="4">
    <source>
        <dbReference type="Google" id="ProtNLM"/>
    </source>
</evidence>
<dbReference type="InterPro" id="IPR038939">
    <property type="entry name" value="PDV1/PDV2"/>
</dbReference>
<dbReference type="AlphaFoldDB" id="A0A9Q0HAB2"/>
<gene>
    <name evidence="2" type="ORF">NE237_022099</name>
</gene>
<organism evidence="2 3">
    <name type="scientific">Protea cynaroides</name>
    <dbReference type="NCBI Taxonomy" id="273540"/>
    <lineage>
        <taxon>Eukaryota</taxon>
        <taxon>Viridiplantae</taxon>
        <taxon>Streptophyta</taxon>
        <taxon>Embryophyta</taxon>
        <taxon>Tracheophyta</taxon>
        <taxon>Spermatophyta</taxon>
        <taxon>Magnoliopsida</taxon>
        <taxon>Proteales</taxon>
        <taxon>Proteaceae</taxon>
        <taxon>Protea</taxon>
    </lineage>
</organism>
<sequence>MEGEQIGMVLSRAFELRLKMNNCIDKVTTRDIDGEAEDRSPDEDGKAEDEVDSLSSIRDALESLEEQLVSLQALQQQQRYEREATLAEIDHSREVLLKKLKEYKGEDLEVIHETTAFVSEAVEQNDDLLLPPYPSRPPDPLVFNNGYPSHFPSVKKFGRNGFITAEPIPEAEKGIDQLNGNQSQKPPRSSPTGLTGLKLVFDVAAKTVLTIVGLISVLNLAGFEPRLTRRSTQLKVRDLFPRLATEDKRDEIQCPPGKVLVMEDGEPRCLVKERIEIPFESVVMTPNVNYGCG</sequence>
<dbReference type="GO" id="GO:0010020">
    <property type="term" value="P:chloroplast fission"/>
    <property type="evidence" value="ECO:0007669"/>
    <property type="project" value="InterPro"/>
</dbReference>
<reference evidence="2" key="1">
    <citation type="journal article" date="2023" name="Plant J.">
        <title>The genome of the king protea, Protea cynaroides.</title>
        <authorList>
            <person name="Chang J."/>
            <person name="Duong T.A."/>
            <person name="Schoeman C."/>
            <person name="Ma X."/>
            <person name="Roodt D."/>
            <person name="Barker N."/>
            <person name="Li Z."/>
            <person name="Van de Peer Y."/>
            <person name="Mizrachi E."/>
        </authorList>
    </citation>
    <scope>NUCLEOTIDE SEQUENCE</scope>
    <source>
        <tissue evidence="2">Young leaves</tissue>
    </source>
</reference>
<name>A0A9Q0HAB2_9MAGN</name>
<dbReference type="Proteomes" id="UP001141806">
    <property type="component" value="Unassembled WGS sequence"/>
</dbReference>
<dbReference type="OrthoDB" id="436496at2759"/>
<evidence type="ECO:0000256" key="1">
    <source>
        <dbReference type="SAM" id="MobiDB-lite"/>
    </source>
</evidence>
<evidence type="ECO:0000313" key="3">
    <source>
        <dbReference type="Proteomes" id="UP001141806"/>
    </source>
</evidence>
<feature type="compositionally biased region" description="Basic and acidic residues" evidence="1">
    <location>
        <begin position="30"/>
        <end position="44"/>
    </location>
</feature>
<dbReference type="PANTHER" id="PTHR33600">
    <property type="entry name" value="PLASTID DIVISION PROTEIN PDV2"/>
    <property type="match status" value="1"/>
</dbReference>
<accession>A0A9Q0HAB2</accession>
<keyword evidence="3" id="KW-1185">Reference proteome</keyword>
<evidence type="ECO:0000313" key="2">
    <source>
        <dbReference type="EMBL" id="KAJ4962160.1"/>
    </source>
</evidence>